<dbReference type="Gene3D" id="3.60.15.10">
    <property type="entry name" value="Ribonuclease Z/Hydroxyacylglutathione hydrolase-like"/>
    <property type="match status" value="1"/>
</dbReference>
<accession>A0A7G9GEC9</accession>
<dbReference type="AlphaFoldDB" id="A0A7G9GEC9"/>
<dbReference type="KEGG" id="whj:H9Q79_02385"/>
<evidence type="ECO:0000313" key="3">
    <source>
        <dbReference type="Proteomes" id="UP000515860"/>
    </source>
</evidence>
<dbReference type="SUPFAM" id="SSF56281">
    <property type="entry name" value="Metallo-hydrolase/oxidoreductase"/>
    <property type="match status" value="1"/>
</dbReference>
<gene>
    <name evidence="2" type="ORF">H9Q79_02385</name>
</gene>
<name>A0A7G9GEC9_9FIRM</name>
<proteinExistence type="predicted"/>
<dbReference type="Pfam" id="PF12706">
    <property type="entry name" value="Lactamase_B_2"/>
    <property type="match status" value="1"/>
</dbReference>
<dbReference type="InterPro" id="IPR052533">
    <property type="entry name" value="WalJ/YycJ-like"/>
</dbReference>
<feature type="domain" description="Metallo-beta-lactamase" evidence="1">
    <location>
        <begin position="11"/>
        <end position="193"/>
    </location>
</feature>
<dbReference type="Proteomes" id="UP000515860">
    <property type="component" value="Chromosome"/>
</dbReference>
<reference evidence="2 3" key="1">
    <citation type="submission" date="2020-08" db="EMBL/GenBank/DDBJ databases">
        <authorList>
            <person name="Liu C."/>
            <person name="Sun Q."/>
        </authorList>
    </citation>
    <scope>NUCLEOTIDE SEQUENCE [LARGE SCALE GENOMIC DNA]</scope>
    <source>
        <strain evidence="2 3">NSJ-29</strain>
    </source>
</reference>
<dbReference type="EMBL" id="CP060635">
    <property type="protein sequence ID" value="QNM09161.1"/>
    <property type="molecule type" value="Genomic_DNA"/>
</dbReference>
<dbReference type="InterPro" id="IPR001279">
    <property type="entry name" value="Metallo-B-lactamas"/>
</dbReference>
<dbReference type="InterPro" id="IPR036866">
    <property type="entry name" value="RibonucZ/Hydroxyglut_hydro"/>
</dbReference>
<dbReference type="PANTHER" id="PTHR47619:SF1">
    <property type="entry name" value="EXODEOXYRIBONUCLEASE WALJ"/>
    <property type="match status" value="1"/>
</dbReference>
<dbReference type="PANTHER" id="PTHR47619">
    <property type="entry name" value="METALLO-HYDROLASE YYCJ-RELATED"/>
    <property type="match status" value="1"/>
</dbReference>
<keyword evidence="3" id="KW-1185">Reference proteome</keyword>
<sequence length="265" mass="29068">MRLCSIASGSSGNCIYAGSGTTNVLIDAGISGKRIEQGLNSIGITGKDLDAVMITHEHSDHIKGLGVLARKQGIPIYATKETYDAILACPTLGQIPEGLYHEIEPDRQVEIGDMKIDPFSISHDAANPVGYRISSGKRSAAVATDLGVYDTYIINHLQSLDVLLLEANHDVHMLEVGVYPYYLKRRILGNRGHLSNEMAGQLLCELLHDNMKQVVLGHLSKENNYPALAYETVCAEVTMGDNPYRSRDFHISVAKRDEVCEVIEF</sequence>
<dbReference type="SMART" id="SM00849">
    <property type="entry name" value="Lactamase_B"/>
    <property type="match status" value="1"/>
</dbReference>
<keyword evidence="2" id="KW-0378">Hydrolase</keyword>
<dbReference type="GO" id="GO:0016787">
    <property type="term" value="F:hydrolase activity"/>
    <property type="evidence" value="ECO:0007669"/>
    <property type="project" value="UniProtKB-KW"/>
</dbReference>
<evidence type="ECO:0000259" key="1">
    <source>
        <dbReference type="SMART" id="SM00849"/>
    </source>
</evidence>
<organism evidence="2 3">
    <name type="scientific">Wansuia hejianensis</name>
    <dbReference type="NCBI Taxonomy" id="2763667"/>
    <lineage>
        <taxon>Bacteria</taxon>
        <taxon>Bacillati</taxon>
        <taxon>Bacillota</taxon>
        <taxon>Clostridia</taxon>
        <taxon>Lachnospirales</taxon>
        <taxon>Lachnospiraceae</taxon>
        <taxon>Wansuia</taxon>
    </lineage>
</organism>
<dbReference type="RefSeq" id="WP_118642336.1">
    <property type="nucleotide sequence ID" value="NZ_CP060635.1"/>
</dbReference>
<protein>
    <submittedName>
        <fullName evidence="2">MBL fold metallo-hydrolase</fullName>
    </submittedName>
</protein>
<evidence type="ECO:0000313" key="2">
    <source>
        <dbReference type="EMBL" id="QNM09161.1"/>
    </source>
</evidence>